<evidence type="ECO:0000313" key="4">
    <source>
        <dbReference type="EMBL" id="GAA0314150.1"/>
    </source>
</evidence>
<comment type="caution">
    <text evidence="4">The sequence shown here is derived from an EMBL/GenBank/DDBJ whole genome shotgun (WGS) entry which is preliminary data.</text>
</comment>
<proteinExistence type="predicted"/>
<sequence>MRALFPLLLLGTGVVLLLLNFGVISFGLEEIFVLVYPFILIFFGLRWLYKGFKNPSLFLLILGGFTTIFSTLLIADRLEIIDFAFSDGKKLWPLLFILIGIWMLGSKLRRKQKSSVKEPIQLASNEHDIDDEEFDTMGDEYDSIGDEFDKLDHDMDDLQADINNSVKDIQQQVDEKLKNIGKNIRIDISKSDDNKKKVKVEVNGKDVTELKEKKMRNIGVTSLSMKKPNWELTPLDLSSTIGNYYFDFSKAYIPDEEITIKIKCRVSDIKMIVPEGIPIKVNASVNIGDVKVMGNYWGGDCSFVSKNYDEATRKLNINIKAWVGDVRIEGV</sequence>
<accession>A0ABN0VPN3</accession>
<dbReference type="Pfam" id="PF22570">
    <property type="entry name" value="LiaF-TM"/>
    <property type="match status" value="1"/>
</dbReference>
<dbReference type="InterPro" id="IPR047793">
    <property type="entry name" value="LiaF_C"/>
</dbReference>
<dbReference type="RefSeq" id="WP_343795458.1">
    <property type="nucleotide sequence ID" value="NZ_BAAADJ010000002.1"/>
</dbReference>
<reference evidence="4 5" key="1">
    <citation type="journal article" date="2019" name="Int. J. Syst. Evol. Microbiol.">
        <title>The Global Catalogue of Microorganisms (GCM) 10K type strain sequencing project: providing services to taxonomists for standard genome sequencing and annotation.</title>
        <authorList>
            <consortium name="The Broad Institute Genomics Platform"/>
            <consortium name="The Broad Institute Genome Sequencing Center for Infectious Disease"/>
            <person name="Wu L."/>
            <person name="Ma J."/>
        </authorList>
    </citation>
    <scope>NUCLEOTIDE SEQUENCE [LARGE SCALE GENOMIC DNA]</scope>
    <source>
        <strain evidence="4 5">JCM 9731</strain>
    </source>
</reference>
<evidence type="ECO:0000259" key="3">
    <source>
        <dbReference type="Pfam" id="PF22570"/>
    </source>
</evidence>
<dbReference type="InterPro" id="IPR054331">
    <property type="entry name" value="LiaF_TM"/>
</dbReference>
<dbReference type="Pfam" id="PF09922">
    <property type="entry name" value="LiaF-like_C"/>
    <property type="match status" value="1"/>
</dbReference>
<keyword evidence="1" id="KW-1133">Transmembrane helix</keyword>
<protein>
    <recommendedName>
        <fullName evidence="6">Cell wall-active antibiotics response LiaF-like C-terminal domain-containing protein</fullName>
    </recommendedName>
</protein>
<dbReference type="InterPro" id="IPR024425">
    <property type="entry name" value="LiaF-like_C"/>
</dbReference>
<feature type="transmembrane region" description="Helical" evidence="1">
    <location>
        <begin position="7"/>
        <end position="25"/>
    </location>
</feature>
<evidence type="ECO:0008006" key="6">
    <source>
        <dbReference type="Google" id="ProtNLM"/>
    </source>
</evidence>
<dbReference type="EMBL" id="BAAADJ010000002">
    <property type="protein sequence ID" value="GAA0314150.1"/>
    <property type="molecule type" value="Genomic_DNA"/>
</dbReference>
<feature type="transmembrane region" description="Helical" evidence="1">
    <location>
        <begin position="56"/>
        <end position="75"/>
    </location>
</feature>
<dbReference type="NCBIfam" id="NF040535">
    <property type="entry name" value="LiaF_C_term"/>
    <property type="match status" value="1"/>
</dbReference>
<name>A0ABN0VPN3_9BACI</name>
<organism evidence="4 5">
    <name type="scientific">Bacillus carboniphilus</name>
    <dbReference type="NCBI Taxonomy" id="86663"/>
    <lineage>
        <taxon>Bacteria</taxon>
        <taxon>Bacillati</taxon>
        <taxon>Bacillota</taxon>
        <taxon>Bacilli</taxon>
        <taxon>Bacillales</taxon>
        <taxon>Bacillaceae</taxon>
        <taxon>Bacillus</taxon>
    </lineage>
</organism>
<keyword evidence="5" id="KW-1185">Reference proteome</keyword>
<dbReference type="Proteomes" id="UP001500782">
    <property type="component" value="Unassembled WGS sequence"/>
</dbReference>
<evidence type="ECO:0000256" key="1">
    <source>
        <dbReference type="SAM" id="Phobius"/>
    </source>
</evidence>
<gene>
    <name evidence="4" type="ORF">GCM10008967_00820</name>
</gene>
<feature type="domain" description="Cell wall-active antibiotics response LiaF-like C-terminal" evidence="2">
    <location>
        <begin position="223"/>
        <end position="328"/>
    </location>
</feature>
<keyword evidence="1" id="KW-0812">Transmembrane</keyword>
<evidence type="ECO:0000259" key="2">
    <source>
        <dbReference type="Pfam" id="PF09922"/>
    </source>
</evidence>
<feature type="domain" description="LiaF transmembrane" evidence="3">
    <location>
        <begin position="4"/>
        <end position="110"/>
    </location>
</feature>
<feature type="transmembrane region" description="Helical" evidence="1">
    <location>
        <begin position="31"/>
        <end position="49"/>
    </location>
</feature>
<keyword evidence="1" id="KW-0472">Membrane</keyword>
<evidence type="ECO:0000313" key="5">
    <source>
        <dbReference type="Proteomes" id="UP001500782"/>
    </source>
</evidence>
<feature type="transmembrane region" description="Helical" evidence="1">
    <location>
        <begin position="91"/>
        <end position="108"/>
    </location>
</feature>